<dbReference type="Proteomes" id="UP000298030">
    <property type="component" value="Unassembled WGS sequence"/>
</dbReference>
<name>A0A4Y7SCD8_COPMI</name>
<evidence type="ECO:0000313" key="3">
    <source>
        <dbReference type="Proteomes" id="UP000298030"/>
    </source>
</evidence>
<proteinExistence type="predicted"/>
<reference evidence="2 3" key="1">
    <citation type="journal article" date="2019" name="Nat. Ecol. Evol.">
        <title>Megaphylogeny resolves global patterns of mushroom evolution.</title>
        <authorList>
            <person name="Varga T."/>
            <person name="Krizsan K."/>
            <person name="Foldi C."/>
            <person name="Dima B."/>
            <person name="Sanchez-Garcia M."/>
            <person name="Sanchez-Ramirez S."/>
            <person name="Szollosi G.J."/>
            <person name="Szarkandi J.G."/>
            <person name="Papp V."/>
            <person name="Albert L."/>
            <person name="Andreopoulos W."/>
            <person name="Angelini C."/>
            <person name="Antonin V."/>
            <person name="Barry K.W."/>
            <person name="Bougher N.L."/>
            <person name="Buchanan P."/>
            <person name="Buyck B."/>
            <person name="Bense V."/>
            <person name="Catcheside P."/>
            <person name="Chovatia M."/>
            <person name="Cooper J."/>
            <person name="Damon W."/>
            <person name="Desjardin D."/>
            <person name="Finy P."/>
            <person name="Geml J."/>
            <person name="Haridas S."/>
            <person name="Hughes K."/>
            <person name="Justo A."/>
            <person name="Karasinski D."/>
            <person name="Kautmanova I."/>
            <person name="Kiss B."/>
            <person name="Kocsube S."/>
            <person name="Kotiranta H."/>
            <person name="LaButti K.M."/>
            <person name="Lechner B.E."/>
            <person name="Liimatainen K."/>
            <person name="Lipzen A."/>
            <person name="Lukacs Z."/>
            <person name="Mihaltcheva S."/>
            <person name="Morgado L.N."/>
            <person name="Niskanen T."/>
            <person name="Noordeloos M.E."/>
            <person name="Ohm R.A."/>
            <person name="Ortiz-Santana B."/>
            <person name="Ovrebo C."/>
            <person name="Racz N."/>
            <person name="Riley R."/>
            <person name="Savchenko A."/>
            <person name="Shiryaev A."/>
            <person name="Soop K."/>
            <person name="Spirin V."/>
            <person name="Szebenyi C."/>
            <person name="Tomsovsky M."/>
            <person name="Tulloss R.E."/>
            <person name="Uehling J."/>
            <person name="Grigoriev I.V."/>
            <person name="Vagvolgyi C."/>
            <person name="Papp T."/>
            <person name="Martin F.M."/>
            <person name="Miettinen O."/>
            <person name="Hibbett D.S."/>
            <person name="Nagy L.G."/>
        </authorList>
    </citation>
    <scope>NUCLEOTIDE SEQUENCE [LARGE SCALE GENOMIC DNA]</scope>
    <source>
        <strain evidence="2 3">FP101781</strain>
    </source>
</reference>
<evidence type="ECO:0000313" key="2">
    <source>
        <dbReference type="EMBL" id="TEB19339.1"/>
    </source>
</evidence>
<evidence type="ECO:0000256" key="1">
    <source>
        <dbReference type="SAM" id="MobiDB-lite"/>
    </source>
</evidence>
<sequence length="213" mass="24007">MYPSMPVTLVEHPDSRTPSTSSLYPPRSRSPSPQRSVRRPRSKGSKRRNRRYRPSDTDRPSITHGGQTRSRSHSPTHRAGRQRPIVRRGSNTILQIPHHTNQLPDLGYPHSPPSQKRRADLSGKSQDQPYPSEPSYERTYDIPPISRSSSSSSHQSRHRSLTFDSPTHRSSRFPGLMRLTVEPPSSPRPFDSELEALSPCCQSLPSCAGDEDI</sequence>
<feature type="compositionally biased region" description="Low complexity" evidence="1">
    <location>
        <begin position="16"/>
        <end position="35"/>
    </location>
</feature>
<gene>
    <name evidence="2" type="ORF">FA13DRAFT_377853</name>
</gene>
<organism evidence="2 3">
    <name type="scientific">Coprinellus micaceus</name>
    <name type="common">Glistening ink-cap mushroom</name>
    <name type="synonym">Coprinus micaceus</name>
    <dbReference type="NCBI Taxonomy" id="71717"/>
    <lineage>
        <taxon>Eukaryota</taxon>
        <taxon>Fungi</taxon>
        <taxon>Dikarya</taxon>
        <taxon>Basidiomycota</taxon>
        <taxon>Agaricomycotina</taxon>
        <taxon>Agaricomycetes</taxon>
        <taxon>Agaricomycetidae</taxon>
        <taxon>Agaricales</taxon>
        <taxon>Agaricineae</taxon>
        <taxon>Psathyrellaceae</taxon>
        <taxon>Coprinellus</taxon>
    </lineage>
</organism>
<accession>A0A4Y7SCD8</accession>
<feature type="compositionally biased region" description="Basic residues" evidence="1">
    <location>
        <begin position="70"/>
        <end position="86"/>
    </location>
</feature>
<keyword evidence="3" id="KW-1185">Reference proteome</keyword>
<feature type="compositionally biased region" description="Polar residues" evidence="1">
    <location>
        <begin position="89"/>
        <end position="103"/>
    </location>
</feature>
<protein>
    <submittedName>
        <fullName evidence="2">Uncharacterized protein</fullName>
    </submittedName>
</protein>
<comment type="caution">
    <text evidence="2">The sequence shown here is derived from an EMBL/GenBank/DDBJ whole genome shotgun (WGS) entry which is preliminary data.</text>
</comment>
<dbReference type="EMBL" id="QPFP01000196">
    <property type="protein sequence ID" value="TEB19339.1"/>
    <property type="molecule type" value="Genomic_DNA"/>
</dbReference>
<feature type="region of interest" description="Disordered" evidence="1">
    <location>
        <begin position="1"/>
        <end position="193"/>
    </location>
</feature>
<feature type="compositionally biased region" description="Basic residues" evidence="1">
    <location>
        <begin position="36"/>
        <end position="52"/>
    </location>
</feature>
<dbReference type="AlphaFoldDB" id="A0A4Y7SCD8"/>